<sequence length="315" mass="34335">MGNSSTAPVGGTNISSNGSLGFSPGFFWPFGFSLSGFTEALSHCHVSAGAVGWFGFKIFILLTAFPANSCLMWLLLRRRAAMTASELLGVNVAAMDILYCVVLPLDIYTSLHRSSETQHAVREALFALNIFGCPLLLTCMCVERYLAVAWPVTYLRLGGRSYRLVLCGCIWTLTLAVVLLGFFARMFTMTLCLCAVISLLFLLMLLSLLGMVRVLRRSGPGDGGGTTLKRRALRNIMAVTVPSVAAYCPVVVLVPYMLVVSRQTQQLSAAHCSVINFLLLFPNLGLFIGPMFYLARIRQVSCCSRESPASRTQAE</sequence>
<dbReference type="SUPFAM" id="SSF81321">
    <property type="entry name" value="Family A G protein-coupled receptor-like"/>
    <property type="match status" value="1"/>
</dbReference>
<evidence type="ECO:0000256" key="1">
    <source>
        <dbReference type="ARBA" id="ARBA00004141"/>
    </source>
</evidence>
<keyword evidence="5 9" id="KW-0472">Membrane</keyword>
<accession>A0A9Y4KD96</accession>
<keyword evidence="2 9" id="KW-0812">Transmembrane</keyword>
<dbReference type="PROSITE" id="PS50262">
    <property type="entry name" value="G_PROTEIN_RECEP_F1_2"/>
    <property type="match status" value="1"/>
</dbReference>
<feature type="transmembrane region" description="Helical" evidence="9">
    <location>
        <begin position="87"/>
        <end position="105"/>
    </location>
</feature>
<protein>
    <submittedName>
        <fullName evidence="12">Proteinase-activated receptor 3</fullName>
    </submittedName>
</protein>
<evidence type="ECO:0000256" key="3">
    <source>
        <dbReference type="ARBA" id="ARBA00022989"/>
    </source>
</evidence>
<evidence type="ECO:0000256" key="9">
    <source>
        <dbReference type="SAM" id="Phobius"/>
    </source>
</evidence>
<evidence type="ECO:0000256" key="7">
    <source>
        <dbReference type="ARBA" id="ARBA00023180"/>
    </source>
</evidence>
<feature type="domain" description="G-protein coupled receptors family 1 profile" evidence="10">
    <location>
        <begin position="67"/>
        <end position="293"/>
    </location>
</feature>
<dbReference type="InterPro" id="IPR017452">
    <property type="entry name" value="GPCR_Rhodpsn_7TM"/>
</dbReference>
<keyword evidence="7" id="KW-0325">Glycoprotein</keyword>
<dbReference type="Gene3D" id="1.20.1070.10">
    <property type="entry name" value="Rhodopsin 7-helix transmembrane proteins"/>
    <property type="match status" value="1"/>
</dbReference>
<evidence type="ECO:0000313" key="11">
    <source>
        <dbReference type="Proteomes" id="UP000694891"/>
    </source>
</evidence>
<dbReference type="InterPro" id="IPR000276">
    <property type="entry name" value="GPCR_Rhodpsn"/>
</dbReference>
<gene>
    <name evidence="12" type="primary">LOC103366622</name>
</gene>
<dbReference type="Pfam" id="PF00001">
    <property type="entry name" value="7tm_1"/>
    <property type="match status" value="1"/>
</dbReference>
<keyword evidence="4" id="KW-0297">G-protein coupled receptor</keyword>
<dbReference type="GO" id="GO:0004930">
    <property type="term" value="F:G protein-coupled receptor activity"/>
    <property type="evidence" value="ECO:0007669"/>
    <property type="project" value="UniProtKB-KW"/>
</dbReference>
<feature type="transmembrane region" description="Helical" evidence="9">
    <location>
        <begin position="188"/>
        <end position="215"/>
    </location>
</feature>
<keyword evidence="8" id="KW-0807">Transducer</keyword>
<evidence type="ECO:0000256" key="6">
    <source>
        <dbReference type="ARBA" id="ARBA00023170"/>
    </source>
</evidence>
<proteinExistence type="predicted"/>
<feature type="transmembrane region" description="Helical" evidence="9">
    <location>
        <begin position="236"/>
        <end position="259"/>
    </location>
</feature>
<dbReference type="AlphaFoldDB" id="A0A9Y4KD96"/>
<feature type="transmembrane region" description="Helical" evidence="9">
    <location>
        <begin position="51"/>
        <end position="75"/>
    </location>
</feature>
<evidence type="ECO:0000256" key="2">
    <source>
        <dbReference type="ARBA" id="ARBA00022692"/>
    </source>
</evidence>
<reference evidence="12" key="1">
    <citation type="submission" date="2025-08" db="UniProtKB">
        <authorList>
            <consortium name="RefSeq"/>
        </authorList>
    </citation>
    <scope>IDENTIFICATION</scope>
</reference>
<dbReference type="PANTHER" id="PTHR24232:SF85">
    <property type="entry name" value="G-PROTEIN COUPLED RECEPTOR 4"/>
    <property type="match status" value="1"/>
</dbReference>
<comment type="subcellular location">
    <subcellularLocation>
        <location evidence="1">Membrane</location>
        <topology evidence="1">Multi-pass membrane protein</topology>
    </subcellularLocation>
</comment>
<keyword evidence="6 12" id="KW-0675">Receptor</keyword>
<evidence type="ECO:0000256" key="8">
    <source>
        <dbReference type="ARBA" id="ARBA00023224"/>
    </source>
</evidence>
<dbReference type="RefSeq" id="XP_008292615.1">
    <property type="nucleotide sequence ID" value="XM_008294393.1"/>
</dbReference>
<dbReference type="GO" id="GO:0005886">
    <property type="term" value="C:plasma membrane"/>
    <property type="evidence" value="ECO:0007669"/>
    <property type="project" value="TreeGrafter"/>
</dbReference>
<keyword evidence="11" id="KW-1185">Reference proteome</keyword>
<evidence type="ECO:0000256" key="5">
    <source>
        <dbReference type="ARBA" id="ARBA00023136"/>
    </source>
</evidence>
<dbReference type="Proteomes" id="UP000694891">
    <property type="component" value="Unplaced"/>
</dbReference>
<dbReference type="GO" id="GO:0035025">
    <property type="term" value="P:positive regulation of Rho protein signal transduction"/>
    <property type="evidence" value="ECO:0007669"/>
    <property type="project" value="TreeGrafter"/>
</dbReference>
<dbReference type="GO" id="GO:0007200">
    <property type="term" value="P:phospholipase C-activating G protein-coupled receptor signaling pathway"/>
    <property type="evidence" value="ECO:0007669"/>
    <property type="project" value="TreeGrafter"/>
</dbReference>
<organism evidence="11 12">
    <name type="scientific">Stegastes partitus</name>
    <name type="common">bicolor damselfish</name>
    <dbReference type="NCBI Taxonomy" id="144197"/>
    <lineage>
        <taxon>Eukaryota</taxon>
        <taxon>Metazoa</taxon>
        <taxon>Chordata</taxon>
        <taxon>Craniata</taxon>
        <taxon>Vertebrata</taxon>
        <taxon>Euteleostomi</taxon>
        <taxon>Actinopterygii</taxon>
        <taxon>Neopterygii</taxon>
        <taxon>Teleostei</taxon>
        <taxon>Neoteleostei</taxon>
        <taxon>Acanthomorphata</taxon>
        <taxon>Ovalentaria</taxon>
        <taxon>Pomacentridae</taxon>
        <taxon>Stegastes</taxon>
    </lineage>
</organism>
<keyword evidence="3 9" id="KW-1133">Transmembrane helix</keyword>
<feature type="transmembrane region" description="Helical" evidence="9">
    <location>
        <begin position="162"/>
        <end position="182"/>
    </location>
</feature>
<evidence type="ECO:0000259" key="10">
    <source>
        <dbReference type="PROSITE" id="PS50262"/>
    </source>
</evidence>
<evidence type="ECO:0000313" key="12">
    <source>
        <dbReference type="RefSeq" id="XP_008292615.1"/>
    </source>
</evidence>
<dbReference type="PANTHER" id="PTHR24232">
    <property type="entry name" value="G-PROTEIN COUPLED RECEPTOR"/>
    <property type="match status" value="1"/>
</dbReference>
<feature type="transmembrane region" description="Helical" evidence="9">
    <location>
        <begin position="125"/>
        <end position="150"/>
    </location>
</feature>
<evidence type="ECO:0000256" key="4">
    <source>
        <dbReference type="ARBA" id="ARBA00023040"/>
    </source>
</evidence>
<dbReference type="GeneID" id="103366622"/>
<name>A0A9Y4KD96_9TELE</name>
<feature type="transmembrane region" description="Helical" evidence="9">
    <location>
        <begin position="274"/>
        <end position="295"/>
    </location>
</feature>